<accession>A0AAW2SLS6</accession>
<feature type="compositionally biased region" description="Basic and acidic residues" evidence="1">
    <location>
        <begin position="271"/>
        <end position="281"/>
    </location>
</feature>
<proteinExistence type="predicted"/>
<evidence type="ECO:0000256" key="1">
    <source>
        <dbReference type="SAM" id="MobiDB-lite"/>
    </source>
</evidence>
<dbReference type="AlphaFoldDB" id="A0AAW2SLS6"/>
<protein>
    <recommendedName>
        <fullName evidence="2">Retrotransposon gag domain-containing protein</fullName>
    </recommendedName>
</protein>
<reference evidence="3" key="1">
    <citation type="submission" date="2020-06" db="EMBL/GenBank/DDBJ databases">
        <authorList>
            <person name="Li T."/>
            <person name="Hu X."/>
            <person name="Zhang T."/>
            <person name="Song X."/>
            <person name="Zhang H."/>
            <person name="Dai N."/>
            <person name="Sheng W."/>
            <person name="Hou X."/>
            <person name="Wei L."/>
        </authorList>
    </citation>
    <scope>NUCLEOTIDE SEQUENCE</scope>
    <source>
        <strain evidence="3">KEN1</strain>
        <tissue evidence="3">Leaf</tissue>
    </source>
</reference>
<dbReference type="InterPro" id="IPR005162">
    <property type="entry name" value="Retrotrans_gag_dom"/>
</dbReference>
<evidence type="ECO:0000313" key="3">
    <source>
        <dbReference type="EMBL" id="KAL0393407.1"/>
    </source>
</evidence>
<dbReference type="PROSITE" id="PS00141">
    <property type="entry name" value="ASP_PROTEASE"/>
    <property type="match status" value="1"/>
</dbReference>
<dbReference type="SUPFAM" id="SSF50630">
    <property type="entry name" value="Acid proteases"/>
    <property type="match status" value="1"/>
</dbReference>
<dbReference type="InterPro" id="IPR021109">
    <property type="entry name" value="Peptidase_aspartic_dom_sf"/>
</dbReference>
<comment type="caution">
    <text evidence="3">The sequence shown here is derived from an EMBL/GenBank/DDBJ whole genome shotgun (WGS) entry which is preliminary data.</text>
</comment>
<name>A0AAW2SLS6_9LAMI</name>
<gene>
    <name evidence="3" type="ORF">Slati_4306900</name>
</gene>
<dbReference type="GO" id="GO:0004190">
    <property type="term" value="F:aspartic-type endopeptidase activity"/>
    <property type="evidence" value="ECO:0007669"/>
    <property type="project" value="InterPro"/>
</dbReference>
<dbReference type="Pfam" id="PF13975">
    <property type="entry name" value="gag-asp_proteas"/>
    <property type="match status" value="1"/>
</dbReference>
<feature type="region of interest" description="Disordered" evidence="1">
    <location>
        <begin position="271"/>
        <end position="309"/>
    </location>
</feature>
<sequence>MAGQEPESPKQAASPSGQAAIPEEETSRWAETVMSLEVKVFALEAEITGLSSELEDCQQVIREWAGAFGGGGITDMRRDMEQISIQIGLLQRAVRNAPVVAHDVSARLRIPEPKAYSGARDAKEVGNFLFNMEQYFLAANIEDEARKVSTATMYLTGDAKLRWRTKYSEIQANQVRLDTWTLLREAIRVQFFPENVEYNARRALRKLEHTGSMEDYVKAFSALMLDIRDMSEKDKLFTFMERLKPWARVELQRQWVTDLGSAMTAAERLTDFASETRRDRQTTPNPVQNKAGQFKQEQAPGEQTGAPQRSIGCFLCDGPHRYRDCPKKQLMNTLATFTDKASPTKPVEPQASASGVNDLEEDGDNLGAISQWCNTLSHQVAAKKIVPPRVGKTAPALTESQPEDEAKLENPRKNGLIFVDVKIHGKPIRAMIDTGATHNYLANAEVERLELVLEKGVGRVKAINSAAQPIAGVAKSVLIKVGAYEGKTNLLVMVMDDFKLILGLDFL</sequence>
<feature type="compositionally biased region" description="Polar residues" evidence="1">
    <location>
        <begin position="282"/>
        <end position="291"/>
    </location>
</feature>
<dbReference type="PANTHER" id="PTHR12917">
    <property type="entry name" value="ASPARTYL PROTEASE DDI-RELATED"/>
    <property type="match status" value="1"/>
</dbReference>
<dbReference type="PANTHER" id="PTHR12917:SF18">
    <property type="entry name" value="DNA DAMAGE-INDUCIBLE PROTEIN 1-LIKE"/>
    <property type="match status" value="1"/>
</dbReference>
<reference evidence="3" key="2">
    <citation type="journal article" date="2024" name="Plant">
        <title>Genomic evolution and insights into agronomic trait innovations of Sesamum species.</title>
        <authorList>
            <person name="Miao H."/>
            <person name="Wang L."/>
            <person name="Qu L."/>
            <person name="Liu H."/>
            <person name="Sun Y."/>
            <person name="Le M."/>
            <person name="Wang Q."/>
            <person name="Wei S."/>
            <person name="Zheng Y."/>
            <person name="Lin W."/>
            <person name="Duan Y."/>
            <person name="Cao H."/>
            <person name="Xiong S."/>
            <person name="Wang X."/>
            <person name="Wei L."/>
            <person name="Li C."/>
            <person name="Ma Q."/>
            <person name="Ju M."/>
            <person name="Zhao R."/>
            <person name="Li G."/>
            <person name="Mu C."/>
            <person name="Tian Q."/>
            <person name="Mei H."/>
            <person name="Zhang T."/>
            <person name="Gao T."/>
            <person name="Zhang H."/>
        </authorList>
    </citation>
    <scope>NUCLEOTIDE SEQUENCE</scope>
    <source>
        <strain evidence="3">KEN1</strain>
    </source>
</reference>
<dbReference type="InterPro" id="IPR001969">
    <property type="entry name" value="Aspartic_peptidase_AS"/>
</dbReference>
<dbReference type="Gene3D" id="2.40.70.10">
    <property type="entry name" value="Acid Proteases"/>
    <property type="match status" value="1"/>
</dbReference>
<evidence type="ECO:0000259" key="2">
    <source>
        <dbReference type="Pfam" id="PF03732"/>
    </source>
</evidence>
<dbReference type="Pfam" id="PF03732">
    <property type="entry name" value="Retrotrans_gag"/>
    <property type="match status" value="1"/>
</dbReference>
<organism evidence="3">
    <name type="scientific">Sesamum latifolium</name>
    <dbReference type="NCBI Taxonomy" id="2727402"/>
    <lineage>
        <taxon>Eukaryota</taxon>
        <taxon>Viridiplantae</taxon>
        <taxon>Streptophyta</taxon>
        <taxon>Embryophyta</taxon>
        <taxon>Tracheophyta</taxon>
        <taxon>Spermatophyta</taxon>
        <taxon>Magnoliopsida</taxon>
        <taxon>eudicotyledons</taxon>
        <taxon>Gunneridae</taxon>
        <taxon>Pentapetalae</taxon>
        <taxon>asterids</taxon>
        <taxon>lamiids</taxon>
        <taxon>Lamiales</taxon>
        <taxon>Pedaliaceae</taxon>
        <taxon>Sesamum</taxon>
    </lineage>
</organism>
<feature type="domain" description="Retrotransposon gag" evidence="2">
    <location>
        <begin position="151"/>
        <end position="244"/>
    </location>
</feature>
<dbReference type="GO" id="GO:0006508">
    <property type="term" value="P:proteolysis"/>
    <property type="evidence" value="ECO:0007669"/>
    <property type="project" value="InterPro"/>
</dbReference>
<dbReference type="EMBL" id="JACGWN010000016">
    <property type="protein sequence ID" value="KAL0393407.1"/>
    <property type="molecule type" value="Genomic_DNA"/>
</dbReference>
<dbReference type="CDD" id="cd00303">
    <property type="entry name" value="retropepsin_like"/>
    <property type="match status" value="1"/>
</dbReference>
<feature type="region of interest" description="Disordered" evidence="1">
    <location>
        <begin position="1"/>
        <end position="26"/>
    </location>
</feature>